<feature type="domain" description="C2H2-type" evidence="10">
    <location>
        <begin position="279"/>
        <end position="308"/>
    </location>
</feature>
<dbReference type="GO" id="GO:0005634">
    <property type="term" value="C:nucleus"/>
    <property type="evidence" value="ECO:0007669"/>
    <property type="project" value="UniProtKB-SubCell"/>
</dbReference>
<dbReference type="PROSITE" id="PS00028">
    <property type="entry name" value="ZINC_FINGER_C2H2_1"/>
    <property type="match status" value="4"/>
</dbReference>
<accession>A0AAV6ZDD6</accession>
<comment type="subcellular location">
    <subcellularLocation>
        <location evidence="1">Nucleus</location>
    </subcellularLocation>
</comment>
<evidence type="ECO:0000313" key="12">
    <source>
        <dbReference type="Proteomes" id="UP000824782"/>
    </source>
</evidence>
<dbReference type="InterPro" id="IPR036236">
    <property type="entry name" value="Znf_C2H2_sf"/>
</dbReference>
<keyword evidence="2" id="KW-0479">Metal-binding</keyword>
<keyword evidence="12" id="KW-1185">Reference proteome</keyword>
<evidence type="ECO:0000256" key="3">
    <source>
        <dbReference type="ARBA" id="ARBA00022737"/>
    </source>
</evidence>
<dbReference type="Pfam" id="PF00096">
    <property type="entry name" value="zf-C2H2"/>
    <property type="match status" value="3"/>
</dbReference>
<evidence type="ECO:0000256" key="2">
    <source>
        <dbReference type="ARBA" id="ARBA00022723"/>
    </source>
</evidence>
<gene>
    <name evidence="11" type="ORF">GDO81_020895</name>
</gene>
<keyword evidence="4 7" id="KW-0863">Zinc-finger</keyword>
<keyword evidence="6" id="KW-0539">Nucleus</keyword>
<evidence type="ECO:0000256" key="9">
    <source>
        <dbReference type="SAM" id="MobiDB-lite"/>
    </source>
</evidence>
<dbReference type="GO" id="GO:0008270">
    <property type="term" value="F:zinc ion binding"/>
    <property type="evidence" value="ECO:0007669"/>
    <property type="project" value="UniProtKB-KW"/>
</dbReference>
<feature type="domain" description="C2H2-type" evidence="10">
    <location>
        <begin position="492"/>
        <end position="519"/>
    </location>
</feature>
<evidence type="ECO:0000256" key="4">
    <source>
        <dbReference type="ARBA" id="ARBA00022771"/>
    </source>
</evidence>
<name>A0AAV6ZDD6_ENGPU</name>
<evidence type="ECO:0000259" key="10">
    <source>
        <dbReference type="PROSITE" id="PS50157"/>
    </source>
</evidence>
<feature type="region of interest" description="Disordered" evidence="9">
    <location>
        <begin position="670"/>
        <end position="692"/>
    </location>
</feature>
<evidence type="ECO:0000256" key="5">
    <source>
        <dbReference type="ARBA" id="ARBA00022833"/>
    </source>
</evidence>
<keyword evidence="5" id="KW-0862">Zinc</keyword>
<dbReference type="AlphaFoldDB" id="A0AAV6ZDD6"/>
<dbReference type="PANTHER" id="PTHR16515:SF49">
    <property type="entry name" value="GASTRULA ZINC FINGER PROTEIN XLCGF49.1-LIKE-RELATED"/>
    <property type="match status" value="1"/>
</dbReference>
<feature type="domain" description="C2H2-type" evidence="10">
    <location>
        <begin position="615"/>
        <end position="637"/>
    </location>
</feature>
<dbReference type="Proteomes" id="UP000824782">
    <property type="component" value="Unassembled WGS sequence"/>
</dbReference>
<dbReference type="EMBL" id="WNYA01001625">
    <property type="protein sequence ID" value="KAG8545430.1"/>
    <property type="molecule type" value="Genomic_DNA"/>
</dbReference>
<evidence type="ECO:0000256" key="6">
    <source>
        <dbReference type="ARBA" id="ARBA00023242"/>
    </source>
</evidence>
<protein>
    <recommendedName>
        <fullName evidence="10">C2H2-type domain-containing protein</fullName>
    </recommendedName>
</protein>
<sequence length="692" mass="79102">MDPYEGFEVGAEVELNDGPSVLEEVASIKVENKQDLPAWQWHHLQYIDDSSSDESLDHLHTFSTSQETRNMEALKPRPTVKTQPKVSNLLERKVFSTSEGPCTEPQLHAIESDDLSVTWHDGYYSYDDQTCPPPELYSNLILPQDPRQVELLGSYTFYNAKTQSAGLVKPWERSHKCTKCGRQFGRMYNLESHMCIKTALTRVNVGDLMSTNMSDVNNSCKTYEQSEESMNRLEKMCAEAQKELQELYKKEDEKPRPLMTSAPVARTVPDRVVKYKRPFSCGRCGRKFRRKFNLGFHVCTVDQTMNAPQNTIVMKPNSSTAFGNLAQSEATISGPDPPPGSRCEGLDQAKEGRVFTCQYCGKVYNRRASYGTHIRWHMKEKDLVSSVNKSLATGDLGSLLTNIHLTAVGLKPRAGPTFTCQECGRVFNKQCSYSTHTLWHSRRRSSGCAVANPPVNQPVEDPEMRIPEAQVPSISATHQETDRTKAVPENTFTCQECGRVFFKRIAYANHTRWHQKERDFALSSTSNTKEPKERPVPLLLPYKFIGRLTKKPRPPHRCQDCGTCFSQLWKLKFHQHKSTLRRSRSKKLQCDCGRSPVGLLHFLRHQLQHLSDTAFICAVCGKVLRGYRQLRAHSWVHPLVSQFQCKCGTRFKQLPRYLWHSLLNKTRERRRDGQLRHNETSTVRDNPIRGGF</sequence>
<dbReference type="SUPFAM" id="SSF57667">
    <property type="entry name" value="beta-beta-alpha zinc fingers"/>
    <property type="match status" value="4"/>
</dbReference>
<evidence type="ECO:0000256" key="8">
    <source>
        <dbReference type="SAM" id="Coils"/>
    </source>
</evidence>
<feature type="coiled-coil region" evidence="8">
    <location>
        <begin position="223"/>
        <end position="250"/>
    </location>
</feature>
<dbReference type="Gene3D" id="3.30.160.60">
    <property type="entry name" value="Classic Zinc Finger"/>
    <property type="match status" value="4"/>
</dbReference>
<feature type="domain" description="C2H2-type" evidence="10">
    <location>
        <begin position="175"/>
        <end position="202"/>
    </location>
</feature>
<dbReference type="SMART" id="SM00355">
    <property type="entry name" value="ZnF_C2H2"/>
    <property type="match status" value="7"/>
</dbReference>
<dbReference type="EMBL" id="WNYA01001625">
    <property type="protein sequence ID" value="KAG8545429.1"/>
    <property type="molecule type" value="Genomic_DNA"/>
</dbReference>
<dbReference type="GO" id="GO:0010468">
    <property type="term" value="P:regulation of gene expression"/>
    <property type="evidence" value="ECO:0007669"/>
    <property type="project" value="TreeGrafter"/>
</dbReference>
<keyword evidence="8" id="KW-0175">Coiled coil</keyword>
<comment type="caution">
    <text evidence="11">The sequence shown here is derived from an EMBL/GenBank/DDBJ whole genome shotgun (WGS) entry which is preliminary data.</text>
</comment>
<dbReference type="InterPro" id="IPR013087">
    <property type="entry name" value="Znf_C2H2_type"/>
</dbReference>
<dbReference type="PANTHER" id="PTHR16515">
    <property type="entry name" value="PR DOMAIN ZINC FINGER PROTEIN"/>
    <property type="match status" value="1"/>
</dbReference>
<dbReference type="InterPro" id="IPR050331">
    <property type="entry name" value="Zinc_finger"/>
</dbReference>
<organism evidence="11 12">
    <name type="scientific">Engystomops pustulosus</name>
    <name type="common">Tungara frog</name>
    <name type="synonym">Physalaemus pustulosus</name>
    <dbReference type="NCBI Taxonomy" id="76066"/>
    <lineage>
        <taxon>Eukaryota</taxon>
        <taxon>Metazoa</taxon>
        <taxon>Chordata</taxon>
        <taxon>Craniata</taxon>
        <taxon>Vertebrata</taxon>
        <taxon>Euteleostomi</taxon>
        <taxon>Amphibia</taxon>
        <taxon>Batrachia</taxon>
        <taxon>Anura</taxon>
        <taxon>Neobatrachia</taxon>
        <taxon>Hyloidea</taxon>
        <taxon>Leptodactylidae</taxon>
        <taxon>Leiuperinae</taxon>
        <taxon>Engystomops</taxon>
    </lineage>
</organism>
<reference evidence="11" key="1">
    <citation type="thesis" date="2020" institute="ProQuest LLC" country="789 East Eisenhower Parkway, Ann Arbor, MI, USA">
        <title>Comparative Genomics and Chromosome Evolution.</title>
        <authorList>
            <person name="Mudd A.B."/>
        </authorList>
    </citation>
    <scope>NUCLEOTIDE SEQUENCE</scope>
    <source>
        <strain evidence="11">237g6f4</strain>
        <tissue evidence="11">Blood</tissue>
    </source>
</reference>
<evidence type="ECO:0000256" key="1">
    <source>
        <dbReference type="ARBA" id="ARBA00004123"/>
    </source>
</evidence>
<keyword evidence="3" id="KW-0677">Repeat</keyword>
<feature type="domain" description="C2H2-type" evidence="10">
    <location>
        <begin position="355"/>
        <end position="382"/>
    </location>
</feature>
<evidence type="ECO:0000313" key="11">
    <source>
        <dbReference type="EMBL" id="KAG8545429.1"/>
    </source>
</evidence>
<feature type="compositionally biased region" description="Basic and acidic residues" evidence="9">
    <location>
        <begin position="670"/>
        <end position="679"/>
    </location>
</feature>
<feature type="domain" description="C2H2-type" evidence="10">
    <location>
        <begin position="418"/>
        <end position="445"/>
    </location>
</feature>
<evidence type="ECO:0000256" key="7">
    <source>
        <dbReference type="PROSITE-ProRule" id="PRU00042"/>
    </source>
</evidence>
<dbReference type="PROSITE" id="PS50157">
    <property type="entry name" value="ZINC_FINGER_C2H2_2"/>
    <property type="match status" value="6"/>
</dbReference>
<proteinExistence type="predicted"/>